<keyword evidence="5" id="KW-0653">Protein transport</keyword>
<name>A0A223KXL0_9BACI</name>
<dbReference type="PANTHER" id="PTHR30371">
    <property type="entry name" value="SEC-INDEPENDENT PROTEIN TRANSLOCASE PROTEIN TATC"/>
    <property type="match status" value="1"/>
</dbReference>
<comment type="similarity">
    <text evidence="5">Belongs to the TatC family.</text>
</comment>
<dbReference type="Pfam" id="PF00902">
    <property type="entry name" value="TatC"/>
    <property type="match status" value="1"/>
</dbReference>
<keyword evidence="2 5" id="KW-0812">Transmembrane</keyword>
<reference evidence="6 7" key="1">
    <citation type="submission" date="2016-12" db="EMBL/GenBank/DDBJ databases">
        <title>The whole genome sequencing and assembly of Bacillus cohnii DSM 6307T strain.</title>
        <authorList>
            <person name="Lee Y.-J."/>
            <person name="Yi H."/>
            <person name="Bahn Y.-S."/>
            <person name="Kim J.F."/>
            <person name="Lee D.-W."/>
        </authorList>
    </citation>
    <scope>NUCLEOTIDE SEQUENCE [LARGE SCALE GENOMIC DNA]</scope>
    <source>
        <strain evidence="6 7">DSM 6307</strain>
    </source>
</reference>
<comment type="subunit">
    <text evidence="5">Forms a complex with TatA.</text>
</comment>
<gene>
    <name evidence="5" type="primary">tatC</name>
    <name evidence="6" type="ORF">BC6307_24370</name>
</gene>
<organism evidence="6 7">
    <name type="scientific">Sutcliffiella cohnii</name>
    <dbReference type="NCBI Taxonomy" id="33932"/>
    <lineage>
        <taxon>Bacteria</taxon>
        <taxon>Bacillati</taxon>
        <taxon>Bacillota</taxon>
        <taxon>Bacilli</taxon>
        <taxon>Bacillales</taxon>
        <taxon>Bacillaceae</taxon>
        <taxon>Sutcliffiella</taxon>
    </lineage>
</organism>
<keyword evidence="5" id="KW-1003">Cell membrane</keyword>
<dbReference type="NCBIfam" id="TIGR00945">
    <property type="entry name" value="tatC"/>
    <property type="match status" value="1"/>
</dbReference>
<dbReference type="RefSeq" id="WP_066415732.1">
    <property type="nucleotide sequence ID" value="NZ_CP018866.1"/>
</dbReference>
<dbReference type="STRING" id="1314751.GCA_001591425_02140"/>
<evidence type="ECO:0000313" key="6">
    <source>
        <dbReference type="EMBL" id="AST94150.1"/>
    </source>
</evidence>
<feature type="transmembrane region" description="Helical" evidence="5">
    <location>
        <begin position="192"/>
        <end position="209"/>
    </location>
</feature>
<keyword evidence="3 5" id="KW-1133">Transmembrane helix</keyword>
<dbReference type="GO" id="GO:0065002">
    <property type="term" value="P:intracellular protein transmembrane transport"/>
    <property type="evidence" value="ECO:0007669"/>
    <property type="project" value="TreeGrafter"/>
</dbReference>
<feature type="transmembrane region" description="Helical" evidence="5">
    <location>
        <begin position="20"/>
        <end position="46"/>
    </location>
</feature>
<dbReference type="EMBL" id="CP018866">
    <property type="protein sequence ID" value="AST94150.1"/>
    <property type="molecule type" value="Genomic_DNA"/>
</dbReference>
<protein>
    <recommendedName>
        <fullName evidence="5">Sec-independent protein translocase protein TatC</fullName>
    </recommendedName>
</protein>
<evidence type="ECO:0000256" key="5">
    <source>
        <dbReference type="HAMAP-Rule" id="MF_00902"/>
    </source>
</evidence>
<evidence type="ECO:0000256" key="2">
    <source>
        <dbReference type="ARBA" id="ARBA00022692"/>
    </source>
</evidence>
<dbReference type="HAMAP" id="MF_00902">
    <property type="entry name" value="TatC"/>
    <property type="match status" value="1"/>
</dbReference>
<sequence length="252" mass="29168">MTDKEMSVYDHIGELRKRLIIVGSLFMASVIGGFFLAEPIIVYLQHTEQARDLTMNAFRLTDPIKVFMQFAFLIAFIITFPVAFYQLWSFISPGLYEKERRVTLSYIPISLILFLSGLAFSYFVLFPFVVSFMMGLANRLEINQVIGINEYFQFLFQLTVPFGVLFQLPVVVMFLTRLGIVTPQFFVKFRKIAYFILLVVAAFITPPELLSHLMVTVPLFILYEISIIISRIAYRKAKLAETKMELENMNKD</sequence>
<dbReference type="AlphaFoldDB" id="A0A223KXL0"/>
<comment type="function">
    <text evidence="5">Part of the twin-arginine translocation (Tat) system that transports large folded proteins containing a characteristic twin-arginine motif in their signal peptide across membranes.</text>
</comment>
<proteinExistence type="inferred from homology"/>
<dbReference type="PROSITE" id="PS01218">
    <property type="entry name" value="TATC"/>
    <property type="match status" value="1"/>
</dbReference>
<dbReference type="Proteomes" id="UP000215224">
    <property type="component" value="Chromosome"/>
</dbReference>
<evidence type="ECO:0000256" key="4">
    <source>
        <dbReference type="ARBA" id="ARBA00023136"/>
    </source>
</evidence>
<dbReference type="PANTHER" id="PTHR30371:SF0">
    <property type="entry name" value="SEC-INDEPENDENT PROTEIN TRANSLOCASE PROTEIN TATC, CHLOROPLASTIC-RELATED"/>
    <property type="match status" value="1"/>
</dbReference>
<dbReference type="GO" id="GO:0033281">
    <property type="term" value="C:TAT protein transport complex"/>
    <property type="evidence" value="ECO:0007669"/>
    <property type="project" value="UniProtKB-UniRule"/>
</dbReference>
<dbReference type="InterPro" id="IPR019820">
    <property type="entry name" value="Sec-indep_translocase_CS"/>
</dbReference>
<dbReference type="KEGG" id="bcoh:BC6307_24370"/>
<feature type="transmembrane region" description="Helical" evidence="5">
    <location>
        <begin position="154"/>
        <end position="180"/>
    </location>
</feature>
<evidence type="ECO:0000313" key="7">
    <source>
        <dbReference type="Proteomes" id="UP000215224"/>
    </source>
</evidence>
<keyword evidence="5" id="KW-0813">Transport</keyword>
<comment type="subcellular location">
    <subcellularLocation>
        <location evidence="5">Cell membrane</location>
        <topology evidence="5">Multi-pass membrane protein</topology>
    </subcellularLocation>
    <subcellularLocation>
        <location evidence="1">Membrane</location>
        <topology evidence="1">Multi-pass membrane protein</topology>
    </subcellularLocation>
</comment>
<keyword evidence="4 5" id="KW-0472">Membrane</keyword>
<dbReference type="GO" id="GO:0043953">
    <property type="term" value="P:protein transport by the Tat complex"/>
    <property type="evidence" value="ECO:0007669"/>
    <property type="project" value="UniProtKB-UniRule"/>
</dbReference>
<evidence type="ECO:0000256" key="3">
    <source>
        <dbReference type="ARBA" id="ARBA00022989"/>
    </source>
</evidence>
<feature type="transmembrane region" description="Helical" evidence="5">
    <location>
        <begin position="215"/>
        <end position="234"/>
    </location>
</feature>
<accession>A0A223KXL0</accession>
<feature type="transmembrane region" description="Helical" evidence="5">
    <location>
        <begin position="66"/>
        <end position="88"/>
    </location>
</feature>
<keyword evidence="5" id="KW-0811">Translocation</keyword>
<feature type="transmembrane region" description="Helical" evidence="5">
    <location>
        <begin position="109"/>
        <end position="134"/>
    </location>
</feature>
<evidence type="ECO:0000256" key="1">
    <source>
        <dbReference type="ARBA" id="ARBA00004141"/>
    </source>
</evidence>
<dbReference type="PRINTS" id="PR01840">
    <property type="entry name" value="TATCFAMILY"/>
</dbReference>
<dbReference type="InterPro" id="IPR002033">
    <property type="entry name" value="TatC"/>
</dbReference>
<keyword evidence="7" id="KW-1185">Reference proteome</keyword>
<dbReference type="GO" id="GO:0009977">
    <property type="term" value="F:proton motive force dependent protein transmembrane transporter activity"/>
    <property type="evidence" value="ECO:0007669"/>
    <property type="project" value="TreeGrafter"/>
</dbReference>